<feature type="repeat" description="TPR" evidence="3">
    <location>
        <begin position="362"/>
        <end position="395"/>
    </location>
</feature>
<evidence type="ECO:0000256" key="1">
    <source>
        <dbReference type="ARBA" id="ARBA00022737"/>
    </source>
</evidence>
<dbReference type="InterPro" id="IPR029044">
    <property type="entry name" value="Nucleotide-diphossugar_trans"/>
</dbReference>
<feature type="domain" description="Glycosyltransferase 2-like" evidence="4">
    <location>
        <begin position="608"/>
        <end position="725"/>
    </location>
</feature>
<evidence type="ECO:0000259" key="4">
    <source>
        <dbReference type="Pfam" id="PF00535"/>
    </source>
</evidence>
<dbReference type="GO" id="GO:0016740">
    <property type="term" value="F:transferase activity"/>
    <property type="evidence" value="ECO:0007669"/>
    <property type="project" value="UniProtKB-KW"/>
</dbReference>
<dbReference type="Gene3D" id="1.25.40.10">
    <property type="entry name" value="Tetratricopeptide repeat domain"/>
    <property type="match status" value="4"/>
</dbReference>
<dbReference type="Gene3D" id="3.90.550.10">
    <property type="entry name" value="Spore Coat Polysaccharide Biosynthesis Protein SpsA, Chain A"/>
    <property type="match status" value="2"/>
</dbReference>
<feature type="repeat" description="TPR" evidence="3">
    <location>
        <begin position="489"/>
        <end position="522"/>
    </location>
</feature>
<dbReference type="AlphaFoldDB" id="A0AAV3X5B6"/>
<feature type="repeat" description="TPR" evidence="3">
    <location>
        <begin position="396"/>
        <end position="429"/>
    </location>
</feature>
<keyword evidence="6" id="KW-1185">Reference proteome</keyword>
<keyword evidence="2 3" id="KW-0802">TPR repeat</keyword>
<dbReference type="SUPFAM" id="SSF53448">
    <property type="entry name" value="Nucleotide-diphospho-sugar transferases"/>
    <property type="match status" value="2"/>
</dbReference>
<dbReference type="PANTHER" id="PTHR45586:SF1">
    <property type="entry name" value="LIPOPOLYSACCHARIDE ASSEMBLY PROTEIN B"/>
    <property type="match status" value="1"/>
</dbReference>
<dbReference type="Pfam" id="PF13432">
    <property type="entry name" value="TPR_16"/>
    <property type="match status" value="1"/>
</dbReference>
<dbReference type="InterPro" id="IPR010446">
    <property type="entry name" value="GalNAc_Trfase_b"/>
</dbReference>
<dbReference type="SMART" id="SM00028">
    <property type="entry name" value="TPR"/>
    <property type="match status" value="7"/>
</dbReference>
<dbReference type="Pfam" id="PF13181">
    <property type="entry name" value="TPR_8"/>
    <property type="match status" value="1"/>
</dbReference>
<dbReference type="Pfam" id="PF13424">
    <property type="entry name" value="TPR_12"/>
    <property type="match status" value="1"/>
</dbReference>
<dbReference type="InterPro" id="IPR051012">
    <property type="entry name" value="CellSynth/LPSAsmb/PSIAsmb"/>
</dbReference>
<sequence>MAIIPVENPVINPSSFEPQNRLDGISGVMLIHNEAEFLSQVIETWIDAVDELAIAFNNCTDNTPQIIEEYQRKYSDKIRAFHYLHQVYSPNTKEQVESETNDVRSFCYYANFTISKTRYKTCVLINGDHVGIPARLERIYQYLKKNPIQNTALFFSGVNLWKKPNDLRYYVNVKDVALGDGDLAYWTVSPEHIFIKHPNPVWNIIRYQGLELYYVGWIFWHTCYLKKDRGQGNYGTYEGSLSQLREARLKETQLVLLEAKLKEKNKDLQNVSWPRFSLYFDFGSLPDVAGVDSTDEILQQAVEHQQANRLNQAEQAYLQVLETQPDRPEALYGLGIVAQQMGNPQMAQKWWSKALQVKPDSVKIWFSLGNLYQAQGQLKEAEEAYKRSLALAPDAAPIYNNLGYTLQQQQRWEEAIASYQKALELEPNCMEAEANLGNALHAQGKLSQEQLAHYAALNNQLGNSRKTAGDLQTAAIYYRQAIAMQPSLWEAHYNLGVVLQERGELEDAIASYQTALQLDPNHWETYTRLGKIYQAQNNLKEAIAAYRQGLSRINPHYAQAVAAYQPAGIVEEVPVTPPIPQGEVTVGAYQFPAIPPVADPQNPRPFWTVVIPVYNRTHYLLECLTSLLAQWSGEAEMEILVVDNASTPPLFELVNSIGGGVIRYYRHPQNLGALPNHNAGIALSRGQWIHILHDDDCVLPGFYSQLQQSLEGCPDSIGAAFTGFEYFNEKGVVVEKGEVASWFGEQSGIPQNFLRRIGVTCPLQVPAVVIRRAAHERLGGYHPKLDCAPEWELYKRIAVFYDWWYEPGTLARYRVHSHRMTANDLLSGTLAASLRQGLEISESYLPADDFAEITAQARSYNFNYCLARAAIPLKAGNLAGAWRMLQELLKIDRSPQSVAKLFEWLNQDKAAPLRDEIASQLVSMPWNDP</sequence>
<protein>
    <submittedName>
        <fullName evidence="5">Glycosyl transferase family 2</fullName>
    </submittedName>
</protein>
<dbReference type="RefSeq" id="WP_226578520.1">
    <property type="nucleotide sequence ID" value="NZ_BLAY01000026.1"/>
</dbReference>
<dbReference type="Pfam" id="PF06306">
    <property type="entry name" value="CgtA"/>
    <property type="match status" value="1"/>
</dbReference>
<dbReference type="Pfam" id="PF00515">
    <property type="entry name" value="TPR_1"/>
    <property type="match status" value="1"/>
</dbReference>
<keyword evidence="5" id="KW-0808">Transferase</keyword>
<evidence type="ECO:0000256" key="2">
    <source>
        <dbReference type="ARBA" id="ARBA00022803"/>
    </source>
</evidence>
<keyword evidence="1" id="KW-0677">Repeat</keyword>
<dbReference type="SUPFAM" id="SSF48452">
    <property type="entry name" value="TPR-like"/>
    <property type="match status" value="2"/>
</dbReference>
<dbReference type="InterPro" id="IPR011990">
    <property type="entry name" value="TPR-like_helical_dom_sf"/>
</dbReference>
<dbReference type="Pfam" id="PF00535">
    <property type="entry name" value="Glycos_transf_2"/>
    <property type="match status" value="1"/>
</dbReference>
<dbReference type="InterPro" id="IPR001173">
    <property type="entry name" value="Glyco_trans_2-like"/>
</dbReference>
<evidence type="ECO:0000313" key="6">
    <source>
        <dbReference type="Proteomes" id="UP001050975"/>
    </source>
</evidence>
<dbReference type="PROSITE" id="PS50293">
    <property type="entry name" value="TPR_REGION"/>
    <property type="match status" value="3"/>
</dbReference>
<gene>
    <name evidence="5" type="ORF">MiSe_20460</name>
</gene>
<reference evidence="5" key="1">
    <citation type="submission" date="2019-10" db="EMBL/GenBank/DDBJ databases">
        <title>Draft genome sequece of Microseira wollei NIES-4236.</title>
        <authorList>
            <person name="Yamaguchi H."/>
            <person name="Suzuki S."/>
            <person name="Kawachi M."/>
        </authorList>
    </citation>
    <scope>NUCLEOTIDE SEQUENCE</scope>
    <source>
        <strain evidence="5">NIES-4236</strain>
    </source>
</reference>
<feature type="repeat" description="TPR" evidence="3">
    <location>
        <begin position="328"/>
        <end position="361"/>
    </location>
</feature>
<feature type="repeat" description="TPR" evidence="3">
    <location>
        <begin position="455"/>
        <end position="488"/>
    </location>
</feature>
<dbReference type="EMBL" id="BLAY01000026">
    <property type="protein sequence ID" value="GET37293.1"/>
    <property type="molecule type" value="Genomic_DNA"/>
</dbReference>
<feature type="repeat" description="TPR" evidence="3">
    <location>
        <begin position="523"/>
        <end position="556"/>
    </location>
</feature>
<dbReference type="InterPro" id="IPR019734">
    <property type="entry name" value="TPR_rpt"/>
</dbReference>
<accession>A0AAV3X5B6</accession>
<dbReference type="CDD" id="cd00761">
    <property type="entry name" value="Glyco_tranf_GTA_type"/>
    <property type="match status" value="1"/>
</dbReference>
<evidence type="ECO:0000256" key="3">
    <source>
        <dbReference type="PROSITE-ProRule" id="PRU00339"/>
    </source>
</evidence>
<evidence type="ECO:0000313" key="5">
    <source>
        <dbReference type="EMBL" id="GET37293.1"/>
    </source>
</evidence>
<dbReference type="PANTHER" id="PTHR45586">
    <property type="entry name" value="TPR REPEAT-CONTAINING PROTEIN PA4667"/>
    <property type="match status" value="1"/>
</dbReference>
<dbReference type="Proteomes" id="UP001050975">
    <property type="component" value="Unassembled WGS sequence"/>
</dbReference>
<name>A0AAV3X5B6_9CYAN</name>
<dbReference type="PROSITE" id="PS50005">
    <property type="entry name" value="TPR"/>
    <property type="match status" value="6"/>
</dbReference>
<proteinExistence type="predicted"/>
<comment type="caution">
    <text evidence="5">The sequence shown here is derived from an EMBL/GenBank/DDBJ whole genome shotgun (WGS) entry which is preliminary data.</text>
</comment>
<organism evidence="5 6">
    <name type="scientific">Microseira wollei NIES-4236</name>
    <dbReference type="NCBI Taxonomy" id="2530354"/>
    <lineage>
        <taxon>Bacteria</taxon>
        <taxon>Bacillati</taxon>
        <taxon>Cyanobacteriota</taxon>
        <taxon>Cyanophyceae</taxon>
        <taxon>Oscillatoriophycideae</taxon>
        <taxon>Aerosakkonematales</taxon>
        <taxon>Aerosakkonemataceae</taxon>
        <taxon>Microseira</taxon>
    </lineage>
</organism>